<name>A0ABR6W407_9BACT</name>
<comment type="caution">
    <text evidence="1">The sequence shown here is derived from an EMBL/GenBank/DDBJ whole genome shotgun (WGS) entry which is preliminary data.</text>
</comment>
<proteinExistence type="predicted"/>
<protein>
    <submittedName>
        <fullName evidence="1">Uncharacterized protein</fullName>
    </submittedName>
</protein>
<evidence type="ECO:0000313" key="2">
    <source>
        <dbReference type="Proteomes" id="UP000700732"/>
    </source>
</evidence>
<dbReference type="EMBL" id="VFIA01000006">
    <property type="protein sequence ID" value="MBC3790954.1"/>
    <property type="molecule type" value="Genomic_DNA"/>
</dbReference>
<reference evidence="1 2" key="1">
    <citation type="submission" date="2019-06" db="EMBL/GenBank/DDBJ databases">
        <title>Spirosoma utsteinense sp. nov. isolated from Antarctic ice-free soils.</title>
        <authorList>
            <person name="Tahon G."/>
        </authorList>
    </citation>
    <scope>NUCLEOTIDE SEQUENCE [LARGE SCALE GENOMIC DNA]</scope>
    <source>
        <strain evidence="1 2">LMG 31447</strain>
    </source>
</reference>
<dbReference type="PROSITE" id="PS51257">
    <property type="entry name" value="PROKAR_LIPOPROTEIN"/>
    <property type="match status" value="1"/>
</dbReference>
<keyword evidence="2" id="KW-1185">Reference proteome</keyword>
<sequence length="126" mass="13789">MKNSTIYIYILIISAISCTKPDEVVVKPIPDLGPVYEVQGTLSDYAAVDGCGLRLSIEQDSVTTNEYGISDQSAPLIQKYVTYTNAVAHLKATVRFQHTGQTKKVLCGFSGLKPFKEVVLLSIHPQ</sequence>
<accession>A0ABR6W407</accession>
<dbReference type="Proteomes" id="UP000700732">
    <property type="component" value="Unassembled WGS sequence"/>
</dbReference>
<organism evidence="1 2">
    <name type="scientific">Spirosoma utsteinense</name>
    <dbReference type="NCBI Taxonomy" id="2585773"/>
    <lineage>
        <taxon>Bacteria</taxon>
        <taxon>Pseudomonadati</taxon>
        <taxon>Bacteroidota</taxon>
        <taxon>Cytophagia</taxon>
        <taxon>Cytophagales</taxon>
        <taxon>Cytophagaceae</taxon>
        <taxon>Spirosoma</taxon>
    </lineage>
</organism>
<gene>
    <name evidence="1" type="ORF">FH603_1451</name>
</gene>
<evidence type="ECO:0000313" key="1">
    <source>
        <dbReference type="EMBL" id="MBC3790954.1"/>
    </source>
</evidence>
<dbReference type="RefSeq" id="WP_186736757.1">
    <property type="nucleotide sequence ID" value="NZ_VFIA01000006.1"/>
</dbReference>